<dbReference type="PANTHER" id="PTHR37483">
    <property type="entry name" value="UPF0125 PROTEIN RATB"/>
    <property type="match status" value="1"/>
</dbReference>
<reference evidence="4" key="2">
    <citation type="journal article" date="2020" name="Microorganisms">
        <title>Osmotic Adaptation and Compatible Solute Biosynthesis of Phototrophic Bacteria as Revealed from Genome Analyses.</title>
        <authorList>
            <person name="Imhoff J.F."/>
            <person name="Rahn T."/>
            <person name="Kunzel S."/>
            <person name="Keller A."/>
            <person name="Neulinger S.C."/>
        </authorList>
    </citation>
    <scope>NUCLEOTIDE SEQUENCE</scope>
    <source>
        <strain evidence="4">DSM 4395</strain>
    </source>
</reference>
<dbReference type="AlphaFoldDB" id="A0AAJ0XGM5"/>
<reference evidence="4" key="1">
    <citation type="submission" date="2017-05" db="EMBL/GenBank/DDBJ databases">
        <authorList>
            <person name="Imhoff J.F."/>
            <person name="Rahn T."/>
            <person name="Kuenzel S."/>
            <person name="Neulinger S.C."/>
        </authorList>
    </citation>
    <scope>NUCLEOTIDE SEQUENCE</scope>
    <source>
        <strain evidence="4">DSM 4395</strain>
    </source>
</reference>
<dbReference type="RefSeq" id="WP_201246531.1">
    <property type="nucleotide sequence ID" value="NZ_NHSF01000068.1"/>
</dbReference>
<comment type="caution">
    <text evidence="4">The sequence shown here is derived from an EMBL/GenBank/DDBJ whole genome shotgun (WGS) entry which is preliminary data.</text>
</comment>
<comment type="similarity">
    <text evidence="1 2">Belongs to the UPF0125 (RnfH) family.</text>
</comment>
<dbReference type="PANTHER" id="PTHR37483:SF1">
    <property type="entry name" value="UPF0125 PROTEIN RATB"/>
    <property type="match status" value="1"/>
</dbReference>
<evidence type="ECO:0000313" key="5">
    <source>
        <dbReference type="Proteomes" id="UP001296967"/>
    </source>
</evidence>
<gene>
    <name evidence="4" type="ORF">CCR82_14475</name>
</gene>
<feature type="region of interest" description="Disordered" evidence="3">
    <location>
        <begin position="80"/>
        <end position="110"/>
    </location>
</feature>
<dbReference type="Gene3D" id="3.10.20.280">
    <property type="entry name" value="RnfH-like"/>
    <property type="match status" value="1"/>
</dbReference>
<dbReference type="InterPro" id="IPR037021">
    <property type="entry name" value="RnfH_sf"/>
</dbReference>
<proteinExistence type="inferred from homology"/>
<dbReference type="EMBL" id="NHSF01000068">
    <property type="protein sequence ID" value="MBK5931693.1"/>
    <property type="molecule type" value="Genomic_DNA"/>
</dbReference>
<sequence length="110" mass="11792">METEKTVDVEVAYAREQAQALIPVKGESGMTLADAIKRSGILARFPEIDLEVNKVGIFGKVAKLDQVLASGDRVEIYPPLIADPKQARKQRATGSNAEGAEKNRASAANV</sequence>
<dbReference type="HAMAP" id="MF_00460">
    <property type="entry name" value="UPF0125_RnfH"/>
    <property type="match status" value="1"/>
</dbReference>
<protein>
    <recommendedName>
        <fullName evidence="2">UPF0125 protein CCR82_14475</fullName>
    </recommendedName>
</protein>
<keyword evidence="5" id="KW-1185">Reference proteome</keyword>
<evidence type="ECO:0000256" key="3">
    <source>
        <dbReference type="SAM" id="MobiDB-lite"/>
    </source>
</evidence>
<dbReference type="Proteomes" id="UP001296967">
    <property type="component" value="Unassembled WGS sequence"/>
</dbReference>
<accession>A0AAJ0XGM5</accession>
<dbReference type="Pfam" id="PF03658">
    <property type="entry name" value="Ub-RnfH"/>
    <property type="match status" value="1"/>
</dbReference>
<evidence type="ECO:0000256" key="2">
    <source>
        <dbReference type="HAMAP-Rule" id="MF_00460"/>
    </source>
</evidence>
<organism evidence="4 5">
    <name type="scientific">Halochromatium salexigens</name>
    <name type="common">Chromatium salexigens</name>
    <dbReference type="NCBI Taxonomy" id="49447"/>
    <lineage>
        <taxon>Bacteria</taxon>
        <taxon>Pseudomonadati</taxon>
        <taxon>Pseudomonadota</taxon>
        <taxon>Gammaproteobacteria</taxon>
        <taxon>Chromatiales</taxon>
        <taxon>Chromatiaceae</taxon>
        <taxon>Halochromatium</taxon>
    </lineage>
</organism>
<evidence type="ECO:0000256" key="1">
    <source>
        <dbReference type="ARBA" id="ARBA00010645"/>
    </source>
</evidence>
<dbReference type="InterPro" id="IPR016155">
    <property type="entry name" value="Mopterin_synth/thiamin_S_b"/>
</dbReference>
<dbReference type="SUPFAM" id="SSF54285">
    <property type="entry name" value="MoaD/ThiS"/>
    <property type="match status" value="1"/>
</dbReference>
<name>A0AAJ0XGM5_HALSE</name>
<dbReference type="NCBIfam" id="NF002490">
    <property type="entry name" value="PRK01777.1"/>
    <property type="match status" value="1"/>
</dbReference>
<dbReference type="InterPro" id="IPR005346">
    <property type="entry name" value="RnfH"/>
</dbReference>
<evidence type="ECO:0000313" key="4">
    <source>
        <dbReference type="EMBL" id="MBK5931693.1"/>
    </source>
</evidence>